<protein>
    <submittedName>
        <fullName evidence="1">Uncharacterized protein</fullName>
    </submittedName>
</protein>
<organism evidence="1 2">
    <name type="scientific">Hanseniaspora osmophila</name>
    <dbReference type="NCBI Taxonomy" id="56408"/>
    <lineage>
        <taxon>Eukaryota</taxon>
        <taxon>Fungi</taxon>
        <taxon>Dikarya</taxon>
        <taxon>Ascomycota</taxon>
        <taxon>Saccharomycotina</taxon>
        <taxon>Saccharomycetes</taxon>
        <taxon>Saccharomycodales</taxon>
        <taxon>Saccharomycodaceae</taxon>
        <taxon>Hanseniaspora</taxon>
    </lineage>
</organism>
<keyword evidence="2" id="KW-1185">Reference proteome</keyword>
<comment type="caution">
    <text evidence="1">The sequence shown here is derived from an EMBL/GenBank/DDBJ whole genome shotgun (WGS) entry which is preliminary data.</text>
</comment>
<reference evidence="2" key="1">
    <citation type="journal article" date="2016" name="Genome Announc.">
        <title>Genome sequences of three species of Hanseniaspora isolated from spontaneous wine fermentations.</title>
        <authorList>
            <person name="Sternes P.R."/>
            <person name="Lee D."/>
            <person name="Kutyna D.R."/>
            <person name="Borneman A.R."/>
        </authorList>
    </citation>
    <scope>NUCLEOTIDE SEQUENCE [LARGE SCALE GENOMIC DNA]</scope>
    <source>
        <strain evidence="2">AWRI3579</strain>
    </source>
</reference>
<dbReference type="AlphaFoldDB" id="A0A1E5R1B0"/>
<name>A0A1E5R1B0_9ASCO</name>
<proteinExistence type="predicted"/>
<dbReference type="InParanoid" id="A0A1E5R1B0"/>
<evidence type="ECO:0000313" key="1">
    <source>
        <dbReference type="EMBL" id="OEJ80353.1"/>
    </source>
</evidence>
<evidence type="ECO:0000313" key="2">
    <source>
        <dbReference type="Proteomes" id="UP000095728"/>
    </source>
</evidence>
<gene>
    <name evidence="1" type="ORF">AWRI3579_g4410</name>
</gene>
<accession>A0A1E5R1B0</accession>
<dbReference type="EMBL" id="LPNM01000012">
    <property type="protein sequence ID" value="OEJ80353.1"/>
    <property type="molecule type" value="Genomic_DNA"/>
</dbReference>
<dbReference type="Proteomes" id="UP000095728">
    <property type="component" value="Unassembled WGS sequence"/>
</dbReference>
<sequence>MQRNESANHLELQWEHIRASPYHLNYHILGFLKTKFNELQLLNNNGDEKKQKMNMVLKKVSLASSSTQAISAQERWCIAQTKKRKYT</sequence>